<reference evidence="2 3" key="1">
    <citation type="submission" date="2020-08" db="EMBL/GenBank/DDBJ databases">
        <title>Genomic Encyclopedia of Type Strains, Phase IV (KMG-IV): sequencing the most valuable type-strain genomes for metagenomic binning, comparative biology and taxonomic classification.</title>
        <authorList>
            <person name="Goeker M."/>
        </authorList>
    </citation>
    <scope>NUCLEOTIDE SEQUENCE [LARGE SCALE GENOMIC DNA]</scope>
    <source>
        <strain evidence="2 3">DSM 103526</strain>
    </source>
</reference>
<sequence>MAIEKVKEYFKQWNMENKILEFDVSSATVELAAQALNCEPKRIAKTLSFMIDTKCILIVAAGDAKIDNSKYKLQFGTKGKMLTADEVLTLTGHAIGGVCPFGVKDGVVTYLDISLKRFTTVFPACGSSNSAIELTIDELEQYSNADSWIDVCKDWQE</sequence>
<dbReference type="SUPFAM" id="SSF55826">
    <property type="entry name" value="YbaK/ProRS associated domain"/>
    <property type="match status" value="1"/>
</dbReference>
<feature type="domain" description="YbaK/aminoacyl-tRNA synthetase-associated" evidence="1">
    <location>
        <begin position="27"/>
        <end position="141"/>
    </location>
</feature>
<proteinExistence type="predicted"/>
<dbReference type="EMBL" id="JACHEN010000034">
    <property type="protein sequence ID" value="MBB6218147.1"/>
    <property type="molecule type" value="Genomic_DNA"/>
</dbReference>
<accession>A0A841KXR9</accession>
<gene>
    <name evidence="2" type="ORF">HNQ80_004287</name>
</gene>
<dbReference type="Gene3D" id="3.90.960.10">
    <property type="entry name" value="YbaK/aminoacyl-tRNA synthetase-associated domain"/>
    <property type="match status" value="1"/>
</dbReference>
<dbReference type="Proteomes" id="UP000579281">
    <property type="component" value="Unassembled WGS sequence"/>
</dbReference>
<dbReference type="PANTHER" id="PTHR30411">
    <property type="entry name" value="CYTOPLASMIC PROTEIN"/>
    <property type="match status" value="1"/>
</dbReference>
<keyword evidence="3" id="KW-1185">Reference proteome</keyword>
<evidence type="ECO:0000259" key="1">
    <source>
        <dbReference type="Pfam" id="PF04073"/>
    </source>
</evidence>
<evidence type="ECO:0000313" key="3">
    <source>
        <dbReference type="Proteomes" id="UP000579281"/>
    </source>
</evidence>
<dbReference type="CDD" id="cd04333">
    <property type="entry name" value="ProX_deacylase"/>
    <property type="match status" value="1"/>
</dbReference>
<dbReference type="RefSeq" id="WP_184312645.1">
    <property type="nucleotide sequence ID" value="NZ_JACHEN010000034.1"/>
</dbReference>
<name>A0A841KXR9_9FIRM</name>
<dbReference type="AlphaFoldDB" id="A0A841KXR9"/>
<dbReference type="InterPro" id="IPR036754">
    <property type="entry name" value="YbaK/aa-tRNA-synt-asso_dom_sf"/>
</dbReference>
<dbReference type="GO" id="GO:0002161">
    <property type="term" value="F:aminoacyl-tRNA deacylase activity"/>
    <property type="evidence" value="ECO:0007669"/>
    <property type="project" value="InterPro"/>
</dbReference>
<dbReference type="PANTHER" id="PTHR30411:SF1">
    <property type="entry name" value="CYTOPLASMIC PROTEIN"/>
    <property type="match status" value="1"/>
</dbReference>
<dbReference type="Pfam" id="PF04073">
    <property type="entry name" value="tRNA_edit"/>
    <property type="match status" value="1"/>
</dbReference>
<organism evidence="2 3">
    <name type="scientific">Anaerosolibacter carboniphilus</name>
    <dbReference type="NCBI Taxonomy" id="1417629"/>
    <lineage>
        <taxon>Bacteria</taxon>
        <taxon>Bacillati</taxon>
        <taxon>Bacillota</taxon>
        <taxon>Clostridia</taxon>
        <taxon>Peptostreptococcales</taxon>
        <taxon>Thermotaleaceae</taxon>
        <taxon>Anaerosolibacter</taxon>
    </lineage>
</organism>
<protein>
    <submittedName>
        <fullName evidence="2">Prolyl-tRNA editing enzyme YbaK/EbsC (Cys-tRNA(Pro) deacylase)</fullName>
    </submittedName>
</protein>
<dbReference type="InterPro" id="IPR007214">
    <property type="entry name" value="YbaK/aa-tRNA-synth-assoc-dom"/>
</dbReference>
<evidence type="ECO:0000313" key="2">
    <source>
        <dbReference type="EMBL" id="MBB6218147.1"/>
    </source>
</evidence>
<comment type="caution">
    <text evidence="2">The sequence shown here is derived from an EMBL/GenBank/DDBJ whole genome shotgun (WGS) entry which is preliminary data.</text>
</comment>